<dbReference type="InterPro" id="IPR000917">
    <property type="entry name" value="Sulfatase_N"/>
</dbReference>
<dbReference type="CDD" id="cd16148">
    <property type="entry name" value="sulfatase_like"/>
    <property type="match status" value="1"/>
</dbReference>
<evidence type="ECO:0000256" key="1">
    <source>
        <dbReference type="ARBA" id="ARBA00022723"/>
    </source>
</evidence>
<dbReference type="InterPro" id="IPR017850">
    <property type="entry name" value="Alkaline_phosphatase_core_sf"/>
</dbReference>
<keyword evidence="2" id="KW-0378">Hydrolase</keyword>
<dbReference type="Pfam" id="PF00884">
    <property type="entry name" value="Sulfatase"/>
    <property type="match status" value="1"/>
</dbReference>
<reference evidence="4 5" key="1">
    <citation type="submission" date="2018-05" db="EMBL/GenBank/DDBJ databases">
        <title>Genomic Encyclopedia of Type Strains, Phase IV (KMG-IV): sequencing the most valuable type-strain genomes for metagenomic binning, comparative biology and taxonomic classification.</title>
        <authorList>
            <person name="Goeker M."/>
        </authorList>
    </citation>
    <scope>NUCLEOTIDE SEQUENCE [LARGE SCALE GENOMIC DNA]</scope>
    <source>
        <strain evidence="4 5">DSM 24995</strain>
    </source>
</reference>
<organism evidence="4 5">
    <name type="scientific">Hungatella effluvii</name>
    <dbReference type="NCBI Taxonomy" id="1096246"/>
    <lineage>
        <taxon>Bacteria</taxon>
        <taxon>Bacillati</taxon>
        <taxon>Bacillota</taxon>
        <taxon>Clostridia</taxon>
        <taxon>Lachnospirales</taxon>
        <taxon>Lachnospiraceae</taxon>
        <taxon>Hungatella</taxon>
    </lineage>
</organism>
<sequence>MRAIMVMYDSLRRDIIPCFGEKKVPMPNFERLARHTVMFDNSYVCSLPCMPARRELHTGRANFLHRSWGPMEPFDDSMPEMLKKAGIHSHLSTDHYHYMEDGGATYHPRFSTWECYRGQESDAWVGDCSKKEPEFAPVLLSPESQPERLQNIRKISGWQNMANRTRMRKEEEYPQTLTFDGGIRFIEDNIDCDNWYVQIETFDPHEPFDSPEPYQAAWFDPDRPFVPDWPPYAEAHEDPETIKQMQKKYYALAQFCDRSLGRILDRMDRYDMWKDTMLIVNTDHGFLLGEHGWWAKNNTLEYNEVAHTPLFIWDPRYKTAGEHRTSLVQTIDLAPTILEFFGLPVPERMKGKALGPVIELDAAVRQYGIYGVHGGPVCVTDGKTVYMRAVRNPEEKALEYTLMPTHMVGMFSHDELREMRLHEGFSFTRGCRVMEIPVMPTRNPGKLEHDILFDLQSDPGQQKPFRDAETEGRMERALIGLLKDNDAPKYLYKRFGLDYIPGKREEAVHETDL</sequence>
<evidence type="ECO:0000259" key="3">
    <source>
        <dbReference type="Pfam" id="PF00884"/>
    </source>
</evidence>
<keyword evidence="1" id="KW-0479">Metal-binding</keyword>
<dbReference type="Proteomes" id="UP000248057">
    <property type="component" value="Unassembled WGS sequence"/>
</dbReference>
<protein>
    <submittedName>
        <fullName evidence="4">Arylsulfatase A-like enzyme</fullName>
    </submittedName>
</protein>
<evidence type="ECO:0000313" key="4">
    <source>
        <dbReference type="EMBL" id="PXX56808.1"/>
    </source>
</evidence>
<gene>
    <name evidence="4" type="ORF">DFR60_101112</name>
</gene>
<dbReference type="RefSeq" id="WP_110321143.1">
    <property type="nucleotide sequence ID" value="NZ_QJKD01000001.1"/>
</dbReference>
<accession>A0A2V3YBJ4</accession>
<feature type="domain" description="Sulfatase N-terminal" evidence="3">
    <location>
        <begin position="4"/>
        <end position="342"/>
    </location>
</feature>
<dbReference type="GO" id="GO:0005737">
    <property type="term" value="C:cytoplasm"/>
    <property type="evidence" value="ECO:0007669"/>
    <property type="project" value="TreeGrafter"/>
</dbReference>
<evidence type="ECO:0000256" key="2">
    <source>
        <dbReference type="ARBA" id="ARBA00022801"/>
    </source>
</evidence>
<proteinExistence type="predicted"/>
<dbReference type="Gene3D" id="3.40.720.10">
    <property type="entry name" value="Alkaline Phosphatase, subunit A"/>
    <property type="match status" value="1"/>
</dbReference>
<evidence type="ECO:0000313" key="5">
    <source>
        <dbReference type="Proteomes" id="UP000248057"/>
    </source>
</evidence>
<dbReference type="AlphaFoldDB" id="A0A2V3YBJ4"/>
<dbReference type="GeneID" id="86059468"/>
<dbReference type="PANTHER" id="PTHR45953:SF1">
    <property type="entry name" value="IDURONATE 2-SULFATASE"/>
    <property type="match status" value="1"/>
</dbReference>
<name>A0A2V3YBJ4_9FIRM</name>
<dbReference type="SUPFAM" id="SSF53649">
    <property type="entry name" value="Alkaline phosphatase-like"/>
    <property type="match status" value="1"/>
</dbReference>
<dbReference type="GO" id="GO:0008484">
    <property type="term" value="F:sulfuric ester hydrolase activity"/>
    <property type="evidence" value="ECO:0007669"/>
    <property type="project" value="TreeGrafter"/>
</dbReference>
<comment type="caution">
    <text evidence="4">The sequence shown here is derived from an EMBL/GenBank/DDBJ whole genome shotgun (WGS) entry which is preliminary data.</text>
</comment>
<keyword evidence="5" id="KW-1185">Reference proteome</keyword>
<dbReference type="GO" id="GO:0046872">
    <property type="term" value="F:metal ion binding"/>
    <property type="evidence" value="ECO:0007669"/>
    <property type="project" value="UniProtKB-KW"/>
</dbReference>
<dbReference type="PANTHER" id="PTHR45953">
    <property type="entry name" value="IDURONATE 2-SULFATASE"/>
    <property type="match status" value="1"/>
</dbReference>
<dbReference type="EMBL" id="QJKD01000001">
    <property type="protein sequence ID" value="PXX56808.1"/>
    <property type="molecule type" value="Genomic_DNA"/>
</dbReference>